<evidence type="ECO:0000256" key="2">
    <source>
        <dbReference type="ARBA" id="ARBA00023015"/>
    </source>
</evidence>
<gene>
    <name evidence="5" type="ORF">G5C66_21430</name>
</gene>
<dbReference type="RefSeq" id="WP_165112957.1">
    <property type="nucleotide sequence ID" value="NZ_JAALAA010000022.1"/>
</dbReference>
<dbReference type="GO" id="GO:0045892">
    <property type="term" value="P:negative regulation of DNA-templated transcription"/>
    <property type="evidence" value="ECO:0007669"/>
    <property type="project" value="InterPro"/>
</dbReference>
<dbReference type="SUPFAM" id="SSF46689">
    <property type="entry name" value="Homeodomain-like"/>
    <property type="match status" value="1"/>
</dbReference>
<dbReference type="InterPro" id="IPR009057">
    <property type="entry name" value="Homeodomain-like_sf"/>
</dbReference>
<dbReference type="Gene3D" id="1.10.357.10">
    <property type="entry name" value="Tetracycline Repressor, domain 2"/>
    <property type="match status" value="1"/>
</dbReference>
<accession>A0A6M1RGB1</accession>
<proteinExistence type="predicted"/>
<evidence type="ECO:0000256" key="3">
    <source>
        <dbReference type="ARBA" id="ARBA00023163"/>
    </source>
</evidence>
<dbReference type="PRINTS" id="PR00400">
    <property type="entry name" value="TETREPRESSOR"/>
</dbReference>
<dbReference type="Pfam" id="PF02909">
    <property type="entry name" value="TetR_C_1"/>
    <property type="match status" value="1"/>
</dbReference>
<sequence length="214" mass="23198">MTQITQRRAGRPRKALLDRGRIGATALELVDETGDFTLPELARRLGVQTASLYHHVQGRAGVIELLREQVSAEMDTSALDLGPWDVAVSAFFRSYRAVFAAHPRVVPLLTTTTIRSPQVLAAYDRMVVLLEKIGFPVDHAMEVLTAVESFVIGSALDLAAPDVMWEIPEGVEVPRLADALASQHDAAHRAEAAFELGLRMMLAGVAAEIPPPTA</sequence>
<evidence type="ECO:0000313" key="6">
    <source>
        <dbReference type="Proteomes" id="UP000483261"/>
    </source>
</evidence>
<reference evidence="5 6" key="1">
    <citation type="submission" date="2020-02" db="EMBL/GenBank/DDBJ databases">
        <title>Whole-genome analyses of novel actinobacteria.</title>
        <authorList>
            <person name="Sahin N."/>
        </authorList>
    </citation>
    <scope>NUCLEOTIDE SEQUENCE [LARGE SCALE GENOMIC DNA]</scope>
    <source>
        <strain evidence="5 6">KC13</strain>
    </source>
</reference>
<keyword evidence="1" id="KW-0678">Repressor</keyword>
<dbReference type="EMBL" id="JAALAA010000022">
    <property type="protein sequence ID" value="NGN95287.1"/>
    <property type="molecule type" value="Genomic_DNA"/>
</dbReference>
<dbReference type="InterPro" id="IPR004111">
    <property type="entry name" value="Repressor_TetR_C"/>
</dbReference>
<evidence type="ECO:0000313" key="5">
    <source>
        <dbReference type="EMBL" id="NGN95287.1"/>
    </source>
</evidence>
<dbReference type="Proteomes" id="UP000483261">
    <property type="component" value="Unassembled WGS sequence"/>
</dbReference>
<dbReference type="InterPro" id="IPR003012">
    <property type="entry name" value="Tet_transcr_reg_TetR"/>
</dbReference>
<keyword evidence="3" id="KW-0804">Transcription</keyword>
<keyword evidence="2" id="KW-0805">Transcription regulation</keyword>
<evidence type="ECO:0000256" key="1">
    <source>
        <dbReference type="ARBA" id="ARBA00022491"/>
    </source>
</evidence>
<dbReference type="AlphaFoldDB" id="A0A6M1RGB1"/>
<dbReference type="InterPro" id="IPR036271">
    <property type="entry name" value="Tet_transcr_reg_TetR-rel_C_sf"/>
</dbReference>
<keyword evidence="6" id="KW-1185">Reference proteome</keyword>
<evidence type="ECO:0000259" key="4">
    <source>
        <dbReference type="Pfam" id="PF02909"/>
    </source>
</evidence>
<dbReference type="GO" id="GO:0046677">
    <property type="term" value="P:response to antibiotic"/>
    <property type="evidence" value="ECO:0007669"/>
    <property type="project" value="InterPro"/>
</dbReference>
<comment type="caution">
    <text evidence="5">The sequence shown here is derived from an EMBL/GenBank/DDBJ whole genome shotgun (WGS) entry which is preliminary data.</text>
</comment>
<feature type="domain" description="Tetracycline repressor TetR C-terminal" evidence="4">
    <location>
        <begin position="82"/>
        <end position="208"/>
    </location>
</feature>
<organism evidence="5 6">
    <name type="scientific">Nocardioides turkmenicus</name>
    <dbReference type="NCBI Taxonomy" id="2711220"/>
    <lineage>
        <taxon>Bacteria</taxon>
        <taxon>Bacillati</taxon>
        <taxon>Actinomycetota</taxon>
        <taxon>Actinomycetes</taxon>
        <taxon>Propionibacteriales</taxon>
        <taxon>Nocardioidaceae</taxon>
        <taxon>Nocardioides</taxon>
    </lineage>
</organism>
<name>A0A6M1RGB1_9ACTN</name>
<protein>
    <submittedName>
        <fullName evidence="5">TetR/AcrR family transcriptional regulator</fullName>
    </submittedName>
</protein>
<dbReference type="SUPFAM" id="SSF48498">
    <property type="entry name" value="Tetracyclin repressor-like, C-terminal domain"/>
    <property type="match status" value="1"/>
</dbReference>